<comment type="caution">
    <text evidence="8">The sequence shown here is derived from an EMBL/GenBank/DDBJ whole genome shotgun (WGS) entry which is preliminary data.</text>
</comment>
<evidence type="ECO:0000256" key="1">
    <source>
        <dbReference type="ARBA" id="ARBA00004319"/>
    </source>
</evidence>
<dbReference type="GO" id="GO:0005788">
    <property type="term" value="C:endoplasmic reticulum lumen"/>
    <property type="evidence" value="ECO:0007669"/>
    <property type="project" value="UniProtKB-SubCell"/>
</dbReference>
<dbReference type="InterPro" id="IPR038219">
    <property type="entry name" value="Sep15/SelM_sf"/>
</dbReference>
<evidence type="ECO:0000313" key="9">
    <source>
        <dbReference type="Proteomes" id="UP000318571"/>
    </source>
</evidence>
<evidence type="ECO:0000256" key="2">
    <source>
        <dbReference type="ARBA" id="ARBA00005742"/>
    </source>
</evidence>
<evidence type="ECO:0000313" key="8">
    <source>
        <dbReference type="EMBL" id="TRY63875.1"/>
    </source>
</evidence>
<evidence type="ECO:0000259" key="7">
    <source>
        <dbReference type="Pfam" id="PF08806"/>
    </source>
</evidence>
<dbReference type="InterPro" id="IPR039992">
    <property type="entry name" value="Sep15_SelM"/>
</dbReference>
<gene>
    <name evidence="8" type="ORF">TCAL_00881</name>
</gene>
<comment type="subcellular location">
    <subcellularLocation>
        <location evidence="1">Endoplasmic reticulum lumen</location>
    </subcellularLocation>
</comment>
<name>A0A553NEN7_TIGCA</name>
<reference evidence="8 9" key="1">
    <citation type="journal article" date="2018" name="Nat. Ecol. Evol.">
        <title>Genomic signatures of mitonuclear coevolution across populations of Tigriopus californicus.</title>
        <authorList>
            <person name="Barreto F.S."/>
            <person name="Watson E.T."/>
            <person name="Lima T.G."/>
            <person name="Willett C.S."/>
            <person name="Edmands S."/>
            <person name="Li W."/>
            <person name="Burton R.S."/>
        </authorList>
    </citation>
    <scope>NUCLEOTIDE SEQUENCE [LARGE SCALE GENOMIC DNA]</scope>
    <source>
        <strain evidence="8 9">San Diego</strain>
    </source>
</reference>
<proteinExistence type="inferred from homology"/>
<dbReference type="AlphaFoldDB" id="A0A553NEN7"/>
<accession>A0A553NEN7</accession>
<dbReference type="InterPro" id="IPR014912">
    <property type="entry name" value="Sep15_SelM_dom"/>
</dbReference>
<dbReference type="EMBL" id="VCGU01000458">
    <property type="protein sequence ID" value="TRY63875.1"/>
    <property type="molecule type" value="Genomic_DNA"/>
</dbReference>
<sequence>MNPIGRYVMLAFLGSYGGVGVQSDSETDVDTPTQCASWGFDPSELLCSTCDDMSRFQLGSHLIQECQQCCHSDGRKLESVKYPKAILEVWAYPQVQAFIKSERTSRYPGLTIKYVRGADPTIKLLDEEEDVVETLAIDKWNTDSVEEFLDLYLDTAALTLEDDKATP</sequence>
<dbReference type="InterPro" id="IPR036249">
    <property type="entry name" value="Thioredoxin-like_sf"/>
</dbReference>
<keyword evidence="9" id="KW-1185">Reference proteome</keyword>
<dbReference type="STRING" id="6832.A0A553NEN7"/>
<keyword evidence="5" id="KW-0712">Selenocysteine</keyword>
<organism evidence="8 9">
    <name type="scientific">Tigriopus californicus</name>
    <name type="common">Marine copepod</name>
    <dbReference type="NCBI Taxonomy" id="6832"/>
    <lineage>
        <taxon>Eukaryota</taxon>
        <taxon>Metazoa</taxon>
        <taxon>Ecdysozoa</taxon>
        <taxon>Arthropoda</taxon>
        <taxon>Crustacea</taxon>
        <taxon>Multicrustacea</taxon>
        <taxon>Hexanauplia</taxon>
        <taxon>Copepoda</taxon>
        <taxon>Harpacticoida</taxon>
        <taxon>Harpacticidae</taxon>
        <taxon>Tigriopus</taxon>
    </lineage>
</organism>
<evidence type="ECO:0000256" key="4">
    <source>
        <dbReference type="ARBA" id="ARBA00022824"/>
    </source>
</evidence>
<evidence type="ECO:0000256" key="5">
    <source>
        <dbReference type="ARBA" id="ARBA00022933"/>
    </source>
</evidence>
<dbReference type="Pfam" id="PF08806">
    <property type="entry name" value="Sep15_SelM"/>
    <property type="match status" value="1"/>
</dbReference>
<evidence type="ECO:0000256" key="3">
    <source>
        <dbReference type="ARBA" id="ARBA00022729"/>
    </source>
</evidence>
<dbReference type="Proteomes" id="UP000318571">
    <property type="component" value="Chromosome 10"/>
</dbReference>
<keyword evidence="3" id="KW-0732">Signal</keyword>
<dbReference type="Gene3D" id="3.40.30.50">
    <property type="entry name" value="Sep15/SelM thioredoxin-like domain, active-site redox motif"/>
    <property type="match status" value="1"/>
</dbReference>
<dbReference type="OMA" id="IKPHCKQ"/>
<keyword evidence="4" id="KW-0256">Endoplasmic reticulum</keyword>
<evidence type="ECO:0000256" key="6">
    <source>
        <dbReference type="ARBA" id="ARBA00040775"/>
    </source>
</evidence>
<dbReference type="PANTHER" id="PTHR13077:SF6">
    <property type="entry name" value="SELENOPROTEIN F"/>
    <property type="match status" value="1"/>
</dbReference>
<protein>
    <recommendedName>
        <fullName evidence="6">Selenoprotein F</fullName>
    </recommendedName>
</protein>
<comment type="similarity">
    <text evidence="2">Belongs to the selenoprotein M/F family.</text>
</comment>
<dbReference type="PANTHER" id="PTHR13077">
    <property type="entry name" value="SELENOPROTEIN F"/>
    <property type="match status" value="1"/>
</dbReference>
<dbReference type="SUPFAM" id="SSF52833">
    <property type="entry name" value="Thioredoxin-like"/>
    <property type="match status" value="1"/>
</dbReference>
<feature type="domain" description="Selenoprotein F/M" evidence="7">
    <location>
        <begin position="91"/>
        <end position="150"/>
    </location>
</feature>
<dbReference type="GO" id="GO:0016491">
    <property type="term" value="F:oxidoreductase activity"/>
    <property type="evidence" value="ECO:0007669"/>
    <property type="project" value="TreeGrafter"/>
</dbReference>